<evidence type="ECO:0000313" key="3">
    <source>
        <dbReference type="EMBL" id="GAA1916937.1"/>
    </source>
</evidence>
<dbReference type="Gene3D" id="3.20.20.30">
    <property type="entry name" value="Luciferase-like domain"/>
    <property type="match status" value="1"/>
</dbReference>
<dbReference type="PANTHER" id="PTHR43244">
    <property type="match status" value="1"/>
</dbReference>
<reference evidence="3 4" key="1">
    <citation type="journal article" date="2019" name="Int. J. Syst. Evol. Microbiol.">
        <title>The Global Catalogue of Microorganisms (GCM) 10K type strain sequencing project: providing services to taxonomists for standard genome sequencing and annotation.</title>
        <authorList>
            <consortium name="The Broad Institute Genomics Platform"/>
            <consortium name="The Broad Institute Genome Sequencing Center for Infectious Disease"/>
            <person name="Wu L."/>
            <person name="Ma J."/>
        </authorList>
    </citation>
    <scope>NUCLEOTIDE SEQUENCE [LARGE SCALE GENOMIC DNA]</scope>
    <source>
        <strain evidence="3 4">JCM 13316</strain>
    </source>
</reference>
<sequence>MPDYGRDLLFGAFITPVAAPARQAVELTVTAESAGLDLAAFQDHPYQPRFLDTWTLLSYAAAHTSRIRLVPDVLNLPLRQPVVVARSAASLDLLSNGRLELGLGTGAFWDAIVAAGGERLSAGDAVTGLEEAMRIIRGVWDTASTTPLRVDGKIHRVIGAKRGPAPAHDVGIWLGAYKPRMLRLTGAAADGWLPSLGYLRGGPAELVPLNAAIDDAAASAGRNPAAVRRLLNISGSFEPAGRGLLQGPVAQWVEEITEMALLHGISGFILATDDAGAITRFGAEVAPAVREKVAAARAGAA</sequence>
<dbReference type="CDD" id="cd01097">
    <property type="entry name" value="Tetrahydromethanopterin_reductase"/>
    <property type="match status" value="1"/>
</dbReference>
<protein>
    <submittedName>
        <fullName evidence="3">LLM class flavin-dependent oxidoreductase</fullName>
    </submittedName>
</protein>
<organism evidence="3 4">
    <name type="scientific">Arthrobacter gandavensis</name>
    <dbReference type="NCBI Taxonomy" id="169960"/>
    <lineage>
        <taxon>Bacteria</taxon>
        <taxon>Bacillati</taxon>
        <taxon>Actinomycetota</taxon>
        <taxon>Actinomycetes</taxon>
        <taxon>Micrococcales</taxon>
        <taxon>Micrococcaceae</taxon>
        <taxon>Arthrobacter</taxon>
    </lineage>
</organism>
<comment type="caution">
    <text evidence="3">The sequence shown here is derived from an EMBL/GenBank/DDBJ whole genome shotgun (WGS) entry which is preliminary data.</text>
</comment>
<evidence type="ECO:0000259" key="2">
    <source>
        <dbReference type="Pfam" id="PF00296"/>
    </source>
</evidence>
<dbReference type="InterPro" id="IPR011251">
    <property type="entry name" value="Luciferase-like_dom"/>
</dbReference>
<dbReference type="PANTHER" id="PTHR43244:SF1">
    <property type="entry name" value="5,10-METHYLENETETRAHYDROMETHANOPTERIN REDUCTASE"/>
    <property type="match status" value="1"/>
</dbReference>
<keyword evidence="4" id="KW-1185">Reference proteome</keyword>
<gene>
    <name evidence="3" type="ORF">GCM10009688_22500</name>
</gene>
<feature type="domain" description="Luciferase-like" evidence="2">
    <location>
        <begin position="19"/>
        <end position="232"/>
    </location>
</feature>
<evidence type="ECO:0000313" key="4">
    <source>
        <dbReference type="Proteomes" id="UP001500784"/>
    </source>
</evidence>
<dbReference type="Pfam" id="PF00296">
    <property type="entry name" value="Bac_luciferase"/>
    <property type="match status" value="1"/>
</dbReference>
<accession>A0ABN2PAR4</accession>
<dbReference type="Proteomes" id="UP001500784">
    <property type="component" value="Unassembled WGS sequence"/>
</dbReference>
<dbReference type="SUPFAM" id="SSF51679">
    <property type="entry name" value="Bacterial luciferase-like"/>
    <property type="match status" value="1"/>
</dbReference>
<dbReference type="InterPro" id="IPR050564">
    <property type="entry name" value="F420-G6PD/mer"/>
</dbReference>
<name>A0ABN2PAR4_9MICC</name>
<dbReference type="RefSeq" id="WP_152229411.1">
    <property type="nucleotide sequence ID" value="NZ_BAAALV010000004.1"/>
</dbReference>
<keyword evidence="1" id="KW-0560">Oxidoreductase</keyword>
<evidence type="ECO:0000256" key="1">
    <source>
        <dbReference type="ARBA" id="ARBA00023002"/>
    </source>
</evidence>
<dbReference type="EMBL" id="BAAALV010000004">
    <property type="protein sequence ID" value="GAA1916937.1"/>
    <property type="molecule type" value="Genomic_DNA"/>
</dbReference>
<proteinExistence type="predicted"/>
<dbReference type="InterPro" id="IPR036661">
    <property type="entry name" value="Luciferase-like_sf"/>
</dbReference>